<evidence type="ECO:0000256" key="4">
    <source>
        <dbReference type="ARBA" id="ARBA00023136"/>
    </source>
</evidence>
<protein>
    <submittedName>
        <fullName evidence="7">SulP family inorganic anion transporter</fullName>
    </submittedName>
</protein>
<comment type="caution">
    <text evidence="7">The sequence shown here is derived from an EMBL/GenBank/DDBJ whole genome shotgun (WGS) entry which is preliminary data.</text>
</comment>
<dbReference type="Pfam" id="PF00916">
    <property type="entry name" value="Sulfate_transp"/>
    <property type="match status" value="1"/>
</dbReference>
<feature type="non-terminal residue" evidence="7">
    <location>
        <position position="1"/>
    </location>
</feature>
<keyword evidence="2 5" id="KW-0812">Transmembrane</keyword>
<evidence type="ECO:0000256" key="3">
    <source>
        <dbReference type="ARBA" id="ARBA00022989"/>
    </source>
</evidence>
<comment type="subcellular location">
    <subcellularLocation>
        <location evidence="1">Membrane</location>
        <topology evidence="1">Multi-pass membrane protein</topology>
    </subcellularLocation>
</comment>
<keyword evidence="3 5" id="KW-1133">Transmembrane helix</keyword>
<dbReference type="InterPro" id="IPR052706">
    <property type="entry name" value="Membrane-Transporter-like"/>
</dbReference>
<gene>
    <name evidence="7" type="ORF">J0695_42375</name>
</gene>
<evidence type="ECO:0000256" key="1">
    <source>
        <dbReference type="ARBA" id="ARBA00004141"/>
    </source>
</evidence>
<feature type="transmembrane region" description="Helical" evidence="5">
    <location>
        <begin position="21"/>
        <end position="42"/>
    </location>
</feature>
<name>A0A939FHP9_9ACTN</name>
<dbReference type="Proteomes" id="UP000664167">
    <property type="component" value="Unassembled WGS sequence"/>
</dbReference>
<keyword evidence="4 5" id="KW-0472">Membrane</keyword>
<dbReference type="PANTHER" id="PTHR43310:SF1">
    <property type="entry name" value="SULFATE TRANSPORTER YBAR-RELATED"/>
    <property type="match status" value="1"/>
</dbReference>
<evidence type="ECO:0000256" key="5">
    <source>
        <dbReference type="SAM" id="Phobius"/>
    </source>
</evidence>
<feature type="transmembrane region" description="Helical" evidence="5">
    <location>
        <begin position="70"/>
        <end position="92"/>
    </location>
</feature>
<feature type="domain" description="SLC26A/SulP transporter" evidence="6">
    <location>
        <begin position="4"/>
        <end position="104"/>
    </location>
</feature>
<dbReference type="AlphaFoldDB" id="A0A939FHP9"/>
<evidence type="ECO:0000313" key="7">
    <source>
        <dbReference type="EMBL" id="MBO0518306.1"/>
    </source>
</evidence>
<feature type="non-terminal residue" evidence="7">
    <location>
        <position position="104"/>
    </location>
</feature>
<proteinExistence type="predicted"/>
<dbReference type="PANTHER" id="PTHR43310">
    <property type="entry name" value="SULFATE TRANSPORTER YBAR-RELATED"/>
    <property type="match status" value="1"/>
</dbReference>
<evidence type="ECO:0000256" key="2">
    <source>
        <dbReference type="ARBA" id="ARBA00022692"/>
    </source>
</evidence>
<evidence type="ECO:0000259" key="6">
    <source>
        <dbReference type="Pfam" id="PF00916"/>
    </source>
</evidence>
<accession>A0A939FHP9</accession>
<organism evidence="7 8">
    <name type="scientific">Streptomyces beijiangensis</name>
    <dbReference type="NCBI Taxonomy" id="163361"/>
    <lineage>
        <taxon>Bacteria</taxon>
        <taxon>Bacillati</taxon>
        <taxon>Actinomycetota</taxon>
        <taxon>Actinomycetes</taxon>
        <taxon>Kitasatosporales</taxon>
        <taxon>Streptomycetaceae</taxon>
        <taxon>Streptomyces</taxon>
    </lineage>
</organism>
<evidence type="ECO:0000313" key="8">
    <source>
        <dbReference type="Proteomes" id="UP000664167"/>
    </source>
</evidence>
<dbReference type="InterPro" id="IPR011547">
    <property type="entry name" value="SLC26A/SulP_dom"/>
</dbReference>
<dbReference type="GO" id="GO:0016020">
    <property type="term" value="C:membrane"/>
    <property type="evidence" value="ECO:0007669"/>
    <property type="project" value="UniProtKB-SubCell"/>
</dbReference>
<keyword evidence="8" id="KW-1185">Reference proteome</keyword>
<sequence>VGDLGEMKQSLPAFMIPNIPFNFETLAIIFPTAFALSIVGLLESLLTSSIVDDMTDTESDKNRESRGQGIANIVAGFFGGMAGCAMIGQSVINVKSGGRGRLST</sequence>
<reference evidence="7" key="1">
    <citation type="submission" date="2021-03" db="EMBL/GenBank/DDBJ databases">
        <title>Streptomyces poriferae sp. nov., a novel marine sponge-derived Actinobacteria species with anti-MRSA activity.</title>
        <authorList>
            <person name="Sandoval-Powers M."/>
            <person name="Kralova S."/>
            <person name="Nguyen G.-S."/>
            <person name="Fawwal D."/>
            <person name="Degnes K."/>
            <person name="Klinkenberg G."/>
            <person name="Sletta H."/>
            <person name="Wentzel A."/>
            <person name="Liles M.R."/>
        </authorList>
    </citation>
    <scope>NUCLEOTIDE SEQUENCE</scope>
    <source>
        <strain evidence="7">DSM 41794</strain>
    </source>
</reference>
<dbReference type="EMBL" id="JAFLRJ010001492">
    <property type="protein sequence ID" value="MBO0518306.1"/>
    <property type="molecule type" value="Genomic_DNA"/>
</dbReference>